<organism evidence="2 3">
    <name type="scientific">Micromonospora pattaloongensis</name>
    <dbReference type="NCBI Taxonomy" id="405436"/>
    <lineage>
        <taxon>Bacteria</taxon>
        <taxon>Bacillati</taxon>
        <taxon>Actinomycetota</taxon>
        <taxon>Actinomycetes</taxon>
        <taxon>Micromonosporales</taxon>
        <taxon>Micromonosporaceae</taxon>
        <taxon>Micromonospora</taxon>
    </lineage>
</organism>
<evidence type="ECO:0000313" key="2">
    <source>
        <dbReference type="EMBL" id="SDZ17562.1"/>
    </source>
</evidence>
<feature type="transmembrane region" description="Helical" evidence="1">
    <location>
        <begin position="83"/>
        <end position="111"/>
    </location>
</feature>
<dbReference type="OrthoDB" id="3298261at2"/>
<gene>
    <name evidence="2" type="ORF">SAMN05444365_106161</name>
</gene>
<reference evidence="3" key="1">
    <citation type="submission" date="2016-10" db="EMBL/GenBank/DDBJ databases">
        <authorList>
            <person name="Varghese N."/>
            <person name="Submissions S."/>
        </authorList>
    </citation>
    <scope>NUCLEOTIDE SEQUENCE [LARGE SCALE GENOMIC DNA]</scope>
    <source>
        <strain evidence="3">DSM 45245</strain>
    </source>
</reference>
<dbReference type="EMBL" id="FNPH01000006">
    <property type="protein sequence ID" value="SDZ17562.1"/>
    <property type="molecule type" value="Genomic_DNA"/>
</dbReference>
<sequence>MADVADDGAVRRVERAVGLRFASWAQHLVVIAYLLGAGVTLLTAAIGTGDYAGLLDPGLERYGDPKDWIPPLGPASAWNPLTWIFGVARAVALFIAPLAILGGLVGAAGLAQAARVRSRRPTVVRLAVGTVLCFALVAFTLTPYGASLHNWLLD</sequence>
<dbReference type="AlphaFoldDB" id="A0A1H3QVD5"/>
<name>A0A1H3QVD5_9ACTN</name>
<dbReference type="RefSeq" id="WP_091558723.1">
    <property type="nucleotide sequence ID" value="NZ_FNPH01000006.1"/>
</dbReference>
<protein>
    <submittedName>
        <fullName evidence="2">Uncharacterized protein</fullName>
    </submittedName>
</protein>
<accession>A0A1H3QVD5</accession>
<evidence type="ECO:0000256" key="1">
    <source>
        <dbReference type="SAM" id="Phobius"/>
    </source>
</evidence>
<feature type="transmembrane region" description="Helical" evidence="1">
    <location>
        <begin position="21"/>
        <end position="46"/>
    </location>
</feature>
<feature type="transmembrane region" description="Helical" evidence="1">
    <location>
        <begin position="123"/>
        <end position="146"/>
    </location>
</feature>
<proteinExistence type="predicted"/>
<keyword evidence="1" id="KW-0812">Transmembrane</keyword>
<keyword evidence="1" id="KW-0472">Membrane</keyword>
<evidence type="ECO:0000313" key="3">
    <source>
        <dbReference type="Proteomes" id="UP000242415"/>
    </source>
</evidence>
<keyword evidence="1" id="KW-1133">Transmembrane helix</keyword>
<keyword evidence="3" id="KW-1185">Reference proteome</keyword>
<dbReference type="Proteomes" id="UP000242415">
    <property type="component" value="Unassembled WGS sequence"/>
</dbReference>